<reference evidence="5 6" key="1">
    <citation type="submission" date="2019-12" db="EMBL/GenBank/DDBJ databases">
        <title>Genomic-based taxomic classification of the family Erythrobacteraceae.</title>
        <authorList>
            <person name="Xu L."/>
        </authorList>
    </citation>
    <scope>NUCLEOTIDE SEQUENCE [LARGE SCALE GENOMIC DNA]</scope>
    <source>
        <strain evidence="5 6">DSM 18604</strain>
    </source>
</reference>
<dbReference type="Proteomes" id="UP000460561">
    <property type="component" value="Unassembled WGS sequence"/>
</dbReference>
<dbReference type="RefSeq" id="WP_160738402.1">
    <property type="nucleotide sequence ID" value="NZ_WTYQ01000001.1"/>
</dbReference>
<evidence type="ECO:0000259" key="4">
    <source>
        <dbReference type="SMART" id="SM00347"/>
    </source>
</evidence>
<dbReference type="Pfam" id="PF13463">
    <property type="entry name" value="HTH_27"/>
    <property type="match status" value="1"/>
</dbReference>
<dbReference type="EMBL" id="WTYQ01000001">
    <property type="protein sequence ID" value="MXP25259.1"/>
    <property type="molecule type" value="Genomic_DNA"/>
</dbReference>
<evidence type="ECO:0000256" key="1">
    <source>
        <dbReference type="ARBA" id="ARBA00023015"/>
    </source>
</evidence>
<organism evidence="5 6">
    <name type="scientific">Altericroceibacterium indicum</name>
    <dbReference type="NCBI Taxonomy" id="374177"/>
    <lineage>
        <taxon>Bacteria</taxon>
        <taxon>Pseudomonadati</taxon>
        <taxon>Pseudomonadota</taxon>
        <taxon>Alphaproteobacteria</taxon>
        <taxon>Sphingomonadales</taxon>
        <taxon>Erythrobacteraceae</taxon>
        <taxon>Altericroceibacterium</taxon>
    </lineage>
</organism>
<feature type="domain" description="HTH marR-type" evidence="4">
    <location>
        <begin position="124"/>
        <end position="219"/>
    </location>
</feature>
<dbReference type="SUPFAM" id="SSF46785">
    <property type="entry name" value="Winged helix' DNA-binding domain"/>
    <property type="match status" value="2"/>
</dbReference>
<dbReference type="InterPro" id="IPR000835">
    <property type="entry name" value="HTH_MarR-typ"/>
</dbReference>
<dbReference type="InterPro" id="IPR036390">
    <property type="entry name" value="WH_DNA-bd_sf"/>
</dbReference>
<accession>A0A845A7D8</accession>
<dbReference type="Gene3D" id="1.10.10.10">
    <property type="entry name" value="Winged helix-like DNA-binding domain superfamily/Winged helix DNA-binding domain"/>
    <property type="match status" value="2"/>
</dbReference>
<keyword evidence="1" id="KW-0805">Transcription regulation</keyword>
<dbReference type="PANTHER" id="PTHR42756">
    <property type="entry name" value="TRANSCRIPTIONAL REGULATOR, MARR"/>
    <property type="match status" value="1"/>
</dbReference>
<dbReference type="InterPro" id="IPR036388">
    <property type="entry name" value="WH-like_DNA-bd_sf"/>
</dbReference>
<keyword evidence="2" id="KW-0238">DNA-binding</keyword>
<dbReference type="SMART" id="SM00347">
    <property type="entry name" value="HTH_MARR"/>
    <property type="match status" value="2"/>
</dbReference>
<protein>
    <submittedName>
        <fullName evidence="5">MarR family transcriptional regulator</fullName>
    </submittedName>
</protein>
<comment type="caution">
    <text evidence="5">The sequence shown here is derived from an EMBL/GenBank/DDBJ whole genome shotgun (WGS) entry which is preliminary data.</text>
</comment>
<evidence type="ECO:0000256" key="2">
    <source>
        <dbReference type="ARBA" id="ARBA00023125"/>
    </source>
</evidence>
<dbReference type="AlphaFoldDB" id="A0A845A7D8"/>
<keyword evidence="3" id="KW-0804">Transcription</keyword>
<evidence type="ECO:0000313" key="5">
    <source>
        <dbReference type="EMBL" id="MXP25259.1"/>
    </source>
</evidence>
<gene>
    <name evidence="5" type="ORF">GRI39_04265</name>
</gene>
<sequence length="424" mass="47783">MKFRAREIYSGAVAGKRVADLLGTQIPSEDEELLQVLGDLRQDAVRIVENFALGAAYRYIGKDAGAGKEAPAEFFAELSIILNGFLPLSMSDADREYYAALQPKIFQSELWQVLRKVRESAELSYAREIELAELDRRILFLLRSVGPLPPAGISSAAGVDKAQVSRSVKRLLSDNLVERTQIRSPINLTNDGLVLADRLMKLAELRNRELTFGVDDSELANFFSTMELLLDRAVMLYEKERDLAQYSGAEDIDVEEIRIPSERRSGEEIMIDRSSIVSPLLTLSAYFSRSAALVFKRLTGLSNFEAWVLSEISQNPPIEWSDLVSQLDRDHSQSGRTINSLIERGLVAREGRPIRRLGSFSPTEKGVELYSIISDVAMKRSDFLMAPLSGERLDYFMRTFNKIRRNAFAQLERERAFEEIEAGQ</sequence>
<dbReference type="PANTHER" id="PTHR42756:SF1">
    <property type="entry name" value="TRANSCRIPTIONAL REPRESSOR OF EMRAB OPERON"/>
    <property type="match status" value="1"/>
</dbReference>
<dbReference type="OrthoDB" id="7397951at2"/>
<name>A0A845A7D8_9SPHN</name>
<evidence type="ECO:0000313" key="6">
    <source>
        <dbReference type="Proteomes" id="UP000460561"/>
    </source>
</evidence>
<proteinExistence type="predicted"/>
<keyword evidence="6" id="KW-1185">Reference proteome</keyword>
<evidence type="ECO:0000256" key="3">
    <source>
        <dbReference type="ARBA" id="ARBA00023163"/>
    </source>
</evidence>
<dbReference type="GO" id="GO:0003700">
    <property type="term" value="F:DNA-binding transcription factor activity"/>
    <property type="evidence" value="ECO:0007669"/>
    <property type="project" value="InterPro"/>
</dbReference>
<dbReference type="GO" id="GO:0003677">
    <property type="term" value="F:DNA binding"/>
    <property type="evidence" value="ECO:0007669"/>
    <property type="project" value="UniProtKB-KW"/>
</dbReference>
<dbReference type="Pfam" id="PF12802">
    <property type="entry name" value="MarR_2"/>
    <property type="match status" value="1"/>
</dbReference>
<feature type="domain" description="HTH marR-type" evidence="4">
    <location>
        <begin position="294"/>
        <end position="393"/>
    </location>
</feature>